<organism evidence="1 2">
    <name type="scientific">Diaphorina citri</name>
    <name type="common">Asian citrus psyllid</name>
    <dbReference type="NCBI Taxonomy" id="121845"/>
    <lineage>
        <taxon>Eukaryota</taxon>
        <taxon>Metazoa</taxon>
        <taxon>Ecdysozoa</taxon>
        <taxon>Arthropoda</taxon>
        <taxon>Hexapoda</taxon>
        <taxon>Insecta</taxon>
        <taxon>Pterygota</taxon>
        <taxon>Neoptera</taxon>
        <taxon>Paraneoptera</taxon>
        <taxon>Hemiptera</taxon>
        <taxon>Sternorrhyncha</taxon>
        <taxon>Psylloidea</taxon>
        <taxon>Psyllidae</taxon>
        <taxon>Diaphorininae</taxon>
        <taxon>Diaphorina</taxon>
    </lineage>
</organism>
<dbReference type="InterPro" id="IPR008969">
    <property type="entry name" value="CarboxyPept-like_regulatory"/>
</dbReference>
<dbReference type="KEGG" id="dci:103513396"/>
<name>A0A1S3D8C2_DIACI</name>
<dbReference type="SUPFAM" id="SSF49464">
    <property type="entry name" value="Carboxypeptidase regulatory domain-like"/>
    <property type="match status" value="1"/>
</dbReference>
<gene>
    <name evidence="2" type="primary">LOC103513396</name>
</gene>
<dbReference type="STRING" id="121845.A0A1S3D8C2"/>
<evidence type="ECO:0000313" key="1">
    <source>
        <dbReference type="Proteomes" id="UP000079169"/>
    </source>
</evidence>
<proteinExistence type="predicted"/>
<sequence length="81" mass="8939">MAHCLLKYIQGFDRNTVPHPIIGTVRGEYWRLLLPGNYNIIATAAGFESSIKQVTVGNETMNPTRLDFQLKPVATVADAPP</sequence>
<accession>A0A1S3D8C2</accession>
<dbReference type="Gene3D" id="2.60.40.1120">
    <property type="entry name" value="Carboxypeptidase-like, regulatory domain"/>
    <property type="match status" value="1"/>
</dbReference>
<dbReference type="Proteomes" id="UP000079169">
    <property type="component" value="Unplaced"/>
</dbReference>
<keyword evidence="1" id="KW-1185">Reference proteome</keyword>
<reference evidence="2" key="1">
    <citation type="submission" date="2025-08" db="UniProtKB">
        <authorList>
            <consortium name="RefSeq"/>
        </authorList>
    </citation>
    <scope>IDENTIFICATION</scope>
</reference>
<dbReference type="CDD" id="cd11308">
    <property type="entry name" value="Peptidase_M14NE-CP-C_like"/>
    <property type="match status" value="1"/>
</dbReference>
<dbReference type="RefSeq" id="XP_008476442.1">
    <property type="nucleotide sequence ID" value="XM_008478220.1"/>
</dbReference>
<dbReference type="AlphaFoldDB" id="A0A1S3D8C2"/>
<protein>
    <submittedName>
        <fullName evidence="2">Carboxypeptidase N catalytic chain-like</fullName>
    </submittedName>
</protein>
<dbReference type="GeneID" id="103513396"/>
<evidence type="ECO:0000313" key="2">
    <source>
        <dbReference type="RefSeq" id="XP_008476442.1"/>
    </source>
</evidence>
<dbReference type="PaxDb" id="121845-A0A1S3D8C2"/>